<reference evidence="1 2" key="1">
    <citation type="submission" date="2019-08" db="EMBL/GenBank/DDBJ databases">
        <authorList>
            <person name="Peeters C."/>
        </authorList>
    </citation>
    <scope>NUCLEOTIDE SEQUENCE [LARGE SCALE GENOMIC DNA]</scope>
    <source>
        <strain evidence="1 2">LMG 31107</strain>
    </source>
</reference>
<dbReference type="Proteomes" id="UP000396788">
    <property type="component" value="Unassembled WGS sequence"/>
</dbReference>
<evidence type="ECO:0000313" key="1">
    <source>
        <dbReference type="EMBL" id="VVE17698.1"/>
    </source>
</evidence>
<dbReference type="AlphaFoldDB" id="A0A5E4VZ36"/>
<sequence>MTCNTQMKTAMGCGKAPITAAQRAQLARDARDLYGAAKRKGCTLDVWDHAREAPAAREHFELGCWLYYFVRLDYANKATLNLRIDIVRRLFEAGLHSPGYMFYTVFDFGERQFDGVFEQGDAEQVIEGLRAFLCNDKVRKGFEYFGWSLEGAQVALF</sequence>
<protein>
    <submittedName>
        <fullName evidence="1">Uncharacterized protein</fullName>
    </submittedName>
</protein>
<proteinExistence type="predicted"/>
<organism evidence="1 2">
    <name type="scientific">Pandoraea cepalis</name>
    <dbReference type="NCBI Taxonomy" id="2508294"/>
    <lineage>
        <taxon>Bacteria</taxon>
        <taxon>Pseudomonadati</taxon>
        <taxon>Pseudomonadota</taxon>
        <taxon>Betaproteobacteria</taxon>
        <taxon>Burkholderiales</taxon>
        <taxon>Burkholderiaceae</taxon>
        <taxon>Pandoraea</taxon>
    </lineage>
</organism>
<dbReference type="EMBL" id="CABPRY010000006">
    <property type="protein sequence ID" value="VVE17698.1"/>
    <property type="molecule type" value="Genomic_DNA"/>
</dbReference>
<gene>
    <name evidence="1" type="ORF">PCE31107_02982</name>
</gene>
<name>A0A5E4VZ36_9BURK</name>
<evidence type="ECO:0000313" key="2">
    <source>
        <dbReference type="Proteomes" id="UP000396788"/>
    </source>
</evidence>
<accession>A0A5E4VZ36</accession>